<feature type="compositionally biased region" description="Basic and acidic residues" evidence="2">
    <location>
        <begin position="1"/>
        <end position="29"/>
    </location>
</feature>
<evidence type="ECO:0000313" key="3">
    <source>
        <dbReference type="EMBL" id="HGM46599.1"/>
    </source>
</evidence>
<dbReference type="AlphaFoldDB" id="A0A7C4H0F8"/>
<protein>
    <submittedName>
        <fullName evidence="3">Uncharacterized protein</fullName>
    </submittedName>
</protein>
<proteinExistence type="predicted"/>
<evidence type="ECO:0000256" key="1">
    <source>
        <dbReference type="SAM" id="Coils"/>
    </source>
</evidence>
<feature type="compositionally biased region" description="Low complexity" evidence="2">
    <location>
        <begin position="39"/>
        <end position="62"/>
    </location>
</feature>
<gene>
    <name evidence="3" type="ORF">ENU21_02440</name>
</gene>
<feature type="coiled-coil region" evidence="1">
    <location>
        <begin position="115"/>
        <end position="156"/>
    </location>
</feature>
<reference evidence="3" key="1">
    <citation type="journal article" date="2020" name="mSystems">
        <title>Genome- and Community-Level Interaction Insights into Carbon Utilization and Element Cycling Functions of Hydrothermarchaeota in Hydrothermal Sediment.</title>
        <authorList>
            <person name="Zhou Z."/>
            <person name="Liu Y."/>
            <person name="Xu W."/>
            <person name="Pan J."/>
            <person name="Luo Z.H."/>
            <person name="Li M."/>
        </authorList>
    </citation>
    <scope>NUCLEOTIDE SEQUENCE</scope>
    <source>
        <strain evidence="3">SpSt-649</strain>
    </source>
</reference>
<comment type="caution">
    <text evidence="3">The sequence shown here is derived from an EMBL/GenBank/DDBJ whole genome shotgun (WGS) entry which is preliminary data.</text>
</comment>
<evidence type="ECO:0000256" key="2">
    <source>
        <dbReference type="SAM" id="MobiDB-lite"/>
    </source>
</evidence>
<dbReference type="EMBL" id="DTBQ01000069">
    <property type="protein sequence ID" value="HGM46599.1"/>
    <property type="molecule type" value="Genomic_DNA"/>
</dbReference>
<organism evidence="3">
    <name type="scientific">Thermofilum pendens</name>
    <dbReference type="NCBI Taxonomy" id="2269"/>
    <lineage>
        <taxon>Archaea</taxon>
        <taxon>Thermoproteota</taxon>
        <taxon>Thermoprotei</taxon>
        <taxon>Thermofilales</taxon>
        <taxon>Thermofilaceae</taxon>
        <taxon>Thermofilum</taxon>
    </lineage>
</organism>
<keyword evidence="1" id="KW-0175">Coiled coil</keyword>
<accession>A0A7C4H0F8</accession>
<feature type="region of interest" description="Disordered" evidence="2">
    <location>
        <begin position="1"/>
        <end position="69"/>
    </location>
</feature>
<sequence length="158" mass="17208">MLRRGRDEGGGKPKDFFEEHEKLRAEKSRATGGISAHDPQPSLQSSALPSASPALPYASSPLRTADLPLDRHVDAGELASANTGGSSAKSVDPRYSGLDALISSLRSLGYEVKPLEALREYAAQLDGEAAKLSREIEEKRKRLELLQQARELLRRFGI</sequence>
<name>A0A7C4H0F8_THEPE</name>